<dbReference type="Proteomes" id="UP001501470">
    <property type="component" value="Unassembled WGS sequence"/>
</dbReference>
<accession>A0ABN2D4E3</accession>
<keyword evidence="1" id="KW-1133">Transmembrane helix</keyword>
<dbReference type="RefSeq" id="WP_344514072.1">
    <property type="nucleotide sequence ID" value="NZ_BAAAQD010000043.1"/>
</dbReference>
<keyword evidence="3" id="KW-1185">Reference proteome</keyword>
<keyword evidence="1" id="KW-0472">Membrane</keyword>
<organism evidence="2 3">
    <name type="scientific">Dactylosporangium maewongense</name>
    <dbReference type="NCBI Taxonomy" id="634393"/>
    <lineage>
        <taxon>Bacteria</taxon>
        <taxon>Bacillati</taxon>
        <taxon>Actinomycetota</taxon>
        <taxon>Actinomycetes</taxon>
        <taxon>Micromonosporales</taxon>
        <taxon>Micromonosporaceae</taxon>
        <taxon>Dactylosporangium</taxon>
    </lineage>
</organism>
<evidence type="ECO:0000313" key="2">
    <source>
        <dbReference type="EMBL" id="GAA1570076.1"/>
    </source>
</evidence>
<proteinExistence type="predicted"/>
<feature type="transmembrane region" description="Helical" evidence="1">
    <location>
        <begin position="23"/>
        <end position="39"/>
    </location>
</feature>
<gene>
    <name evidence="2" type="ORF">GCM10009827_109890</name>
</gene>
<protein>
    <recommendedName>
        <fullName evidence="4">Prepilin type IV endopeptidase peptidase domain-containing protein</fullName>
    </recommendedName>
</protein>
<feature type="transmembrane region" description="Helical" evidence="1">
    <location>
        <begin position="122"/>
        <end position="140"/>
    </location>
</feature>
<keyword evidence="1" id="KW-0812">Transmembrane</keyword>
<sequence length="168" mass="17248">MFAASLALLVVAGMRDLTLVAFGWWAAVGTVLMFVDLAVQRLPARLCYLAVGGQGVVLLCQAVSTDVWGPWLRLVLGALGSAAVVAAGSLAAPATVRWGDVRFALTVGGAAAWVGWLSLYATALLAMLAAAVVGVGFVAARRATLKTHLPQGPFWYSAALAIVALVGV</sequence>
<evidence type="ECO:0000256" key="1">
    <source>
        <dbReference type="SAM" id="Phobius"/>
    </source>
</evidence>
<evidence type="ECO:0008006" key="4">
    <source>
        <dbReference type="Google" id="ProtNLM"/>
    </source>
</evidence>
<name>A0ABN2D4E3_9ACTN</name>
<dbReference type="EMBL" id="BAAAQD010000043">
    <property type="protein sequence ID" value="GAA1570076.1"/>
    <property type="molecule type" value="Genomic_DNA"/>
</dbReference>
<comment type="caution">
    <text evidence="2">The sequence shown here is derived from an EMBL/GenBank/DDBJ whole genome shotgun (WGS) entry which is preliminary data.</text>
</comment>
<evidence type="ECO:0000313" key="3">
    <source>
        <dbReference type="Proteomes" id="UP001501470"/>
    </source>
</evidence>
<reference evidence="2 3" key="1">
    <citation type="journal article" date="2019" name="Int. J. Syst. Evol. Microbiol.">
        <title>The Global Catalogue of Microorganisms (GCM) 10K type strain sequencing project: providing services to taxonomists for standard genome sequencing and annotation.</title>
        <authorList>
            <consortium name="The Broad Institute Genomics Platform"/>
            <consortium name="The Broad Institute Genome Sequencing Center for Infectious Disease"/>
            <person name="Wu L."/>
            <person name="Ma J."/>
        </authorList>
    </citation>
    <scope>NUCLEOTIDE SEQUENCE [LARGE SCALE GENOMIC DNA]</scope>
    <source>
        <strain evidence="2 3">JCM 15933</strain>
    </source>
</reference>
<feature type="transmembrane region" description="Helical" evidence="1">
    <location>
        <begin position="70"/>
        <end position="92"/>
    </location>
</feature>